<feature type="transmembrane region" description="Helical" evidence="1">
    <location>
        <begin position="44"/>
        <end position="64"/>
    </location>
</feature>
<sequence>MTDKVTHIPESALFRSKVDKSILIILISSVLIAVPLIMNLRWLGIPYLIFTFVITLSIFFNTYYRIEKNILNVKSGILFKKQIDIHSIYKIKEIKSCISATALSTKRLEIFYNRFDSVMVTPKEETEMIEALLKINPDIEVMVSNS</sequence>
<accession>A0A9D2AYA3</accession>
<reference evidence="3" key="2">
    <citation type="submission" date="2021-04" db="EMBL/GenBank/DDBJ databases">
        <authorList>
            <person name="Gilroy R."/>
        </authorList>
    </citation>
    <scope>NUCLEOTIDE SEQUENCE</scope>
    <source>
        <strain evidence="3">1719</strain>
    </source>
</reference>
<name>A0A9D2AYA3_9SPHI</name>
<keyword evidence="1" id="KW-0812">Transmembrane</keyword>
<keyword evidence="1" id="KW-0472">Membrane</keyword>
<evidence type="ECO:0000313" key="3">
    <source>
        <dbReference type="EMBL" id="HIX54368.1"/>
    </source>
</evidence>
<organism evidence="3 4">
    <name type="scientific">Candidatus Sphingobacterium stercoripullorum</name>
    <dbReference type="NCBI Taxonomy" id="2838759"/>
    <lineage>
        <taxon>Bacteria</taxon>
        <taxon>Pseudomonadati</taxon>
        <taxon>Bacteroidota</taxon>
        <taxon>Sphingobacteriia</taxon>
        <taxon>Sphingobacteriales</taxon>
        <taxon>Sphingobacteriaceae</taxon>
        <taxon>Sphingobacterium</taxon>
    </lineage>
</organism>
<protein>
    <submittedName>
        <fullName evidence="3">PH domain-containing protein</fullName>
    </submittedName>
</protein>
<dbReference type="InterPro" id="IPR009589">
    <property type="entry name" value="PH_YyaB-like"/>
</dbReference>
<reference evidence="3" key="1">
    <citation type="journal article" date="2021" name="PeerJ">
        <title>Extensive microbial diversity within the chicken gut microbiome revealed by metagenomics and culture.</title>
        <authorList>
            <person name="Gilroy R."/>
            <person name="Ravi A."/>
            <person name="Getino M."/>
            <person name="Pursley I."/>
            <person name="Horton D.L."/>
            <person name="Alikhan N.F."/>
            <person name="Baker D."/>
            <person name="Gharbi K."/>
            <person name="Hall N."/>
            <person name="Watson M."/>
            <person name="Adriaenssens E.M."/>
            <person name="Foster-Nyarko E."/>
            <person name="Jarju S."/>
            <person name="Secka A."/>
            <person name="Antonio M."/>
            <person name="Oren A."/>
            <person name="Chaudhuri R.R."/>
            <person name="La Ragione R."/>
            <person name="Hildebrand F."/>
            <person name="Pallen M.J."/>
        </authorList>
    </citation>
    <scope>NUCLEOTIDE SEQUENCE</scope>
    <source>
        <strain evidence="3">1719</strain>
    </source>
</reference>
<gene>
    <name evidence="3" type="ORF">H9853_05030</name>
</gene>
<comment type="caution">
    <text evidence="3">The sequence shown here is derived from an EMBL/GenBank/DDBJ whole genome shotgun (WGS) entry which is preliminary data.</text>
</comment>
<keyword evidence="1" id="KW-1133">Transmembrane helix</keyword>
<dbReference type="EMBL" id="DXEZ01000141">
    <property type="protein sequence ID" value="HIX54368.1"/>
    <property type="molecule type" value="Genomic_DNA"/>
</dbReference>
<dbReference type="Proteomes" id="UP000824156">
    <property type="component" value="Unassembled WGS sequence"/>
</dbReference>
<feature type="transmembrane region" description="Helical" evidence="1">
    <location>
        <begin position="21"/>
        <end position="38"/>
    </location>
</feature>
<dbReference type="Pfam" id="PF06713">
    <property type="entry name" value="bPH_4"/>
    <property type="match status" value="1"/>
</dbReference>
<evidence type="ECO:0000313" key="4">
    <source>
        <dbReference type="Proteomes" id="UP000824156"/>
    </source>
</evidence>
<evidence type="ECO:0000256" key="1">
    <source>
        <dbReference type="SAM" id="Phobius"/>
    </source>
</evidence>
<evidence type="ECO:0000259" key="2">
    <source>
        <dbReference type="Pfam" id="PF06713"/>
    </source>
</evidence>
<dbReference type="AlphaFoldDB" id="A0A9D2AYA3"/>
<dbReference type="GO" id="GO:0030153">
    <property type="term" value="P:bacteriocin immunity"/>
    <property type="evidence" value="ECO:0007669"/>
    <property type="project" value="InterPro"/>
</dbReference>
<proteinExistence type="predicted"/>
<feature type="domain" description="Uncharacterized protein YyaB-like PH" evidence="2">
    <location>
        <begin position="62"/>
        <end position="136"/>
    </location>
</feature>